<keyword evidence="7" id="KW-0472">Membrane</keyword>
<evidence type="ECO:0000256" key="2">
    <source>
        <dbReference type="ARBA" id="ARBA00022614"/>
    </source>
</evidence>
<dbReference type="Pfam" id="PF08263">
    <property type="entry name" value="LRRNT_2"/>
    <property type="match status" value="1"/>
</dbReference>
<reference evidence="13" key="1">
    <citation type="journal article" date="2014" name="Nat. Commun.">
        <title>The emerging biofuel crop Camelina sativa retains a highly undifferentiated hexaploid genome structure.</title>
        <authorList>
            <person name="Kagale S."/>
            <person name="Koh C."/>
            <person name="Nixon J."/>
            <person name="Bollina V."/>
            <person name="Clarke W.E."/>
            <person name="Tuteja R."/>
            <person name="Spillane C."/>
            <person name="Robinson S.J."/>
            <person name="Links M.G."/>
            <person name="Clarke C."/>
            <person name="Higgins E.E."/>
            <person name="Huebert T."/>
            <person name="Sharpe A.G."/>
            <person name="Parkin I.A."/>
        </authorList>
    </citation>
    <scope>NUCLEOTIDE SEQUENCE [LARGE SCALE GENOMIC DNA]</scope>
    <source>
        <strain evidence="13">cv. DH55</strain>
    </source>
</reference>
<evidence type="ECO:0000256" key="9">
    <source>
        <dbReference type="ARBA" id="ARBA00023180"/>
    </source>
</evidence>
<reference evidence="14" key="2">
    <citation type="submission" date="2025-08" db="UniProtKB">
        <authorList>
            <consortium name="RefSeq"/>
        </authorList>
    </citation>
    <scope>IDENTIFICATION</scope>
    <source>
        <tissue evidence="14">Leaf</tissue>
    </source>
</reference>
<feature type="chain" id="PRO_5047202263" evidence="10">
    <location>
        <begin position="18"/>
        <end position="307"/>
    </location>
</feature>
<evidence type="ECO:0000256" key="7">
    <source>
        <dbReference type="ARBA" id="ARBA00023136"/>
    </source>
</evidence>
<evidence type="ECO:0000259" key="12">
    <source>
        <dbReference type="Pfam" id="PF23598"/>
    </source>
</evidence>
<gene>
    <name evidence="14" type="primary">LOC104706778</name>
</gene>
<evidence type="ECO:0000259" key="11">
    <source>
        <dbReference type="Pfam" id="PF08263"/>
    </source>
</evidence>
<protein>
    <submittedName>
        <fullName evidence="14">Receptor like protein 30-like</fullName>
    </submittedName>
</protein>
<dbReference type="InterPro" id="IPR055414">
    <property type="entry name" value="LRR_R13L4/SHOC2-like"/>
</dbReference>
<evidence type="ECO:0000313" key="14">
    <source>
        <dbReference type="RefSeq" id="XP_010421303.1"/>
    </source>
</evidence>
<dbReference type="InterPro" id="IPR032675">
    <property type="entry name" value="LRR_dom_sf"/>
</dbReference>
<feature type="domain" description="Disease resistance R13L4/SHOC-2-like LRR" evidence="12">
    <location>
        <begin position="78"/>
        <end position="208"/>
    </location>
</feature>
<dbReference type="RefSeq" id="XP_010421303.1">
    <property type="nucleotide sequence ID" value="XM_010423001.1"/>
</dbReference>
<evidence type="ECO:0000313" key="13">
    <source>
        <dbReference type="Proteomes" id="UP000694864"/>
    </source>
</evidence>
<evidence type="ECO:0000256" key="10">
    <source>
        <dbReference type="SAM" id="SignalP"/>
    </source>
</evidence>
<evidence type="ECO:0000256" key="8">
    <source>
        <dbReference type="ARBA" id="ARBA00023170"/>
    </source>
</evidence>
<keyword evidence="2" id="KW-0433">Leucine-rich repeat</keyword>
<keyword evidence="9" id="KW-0325">Glycoprotein</keyword>
<keyword evidence="6" id="KW-1133">Transmembrane helix</keyword>
<dbReference type="InterPro" id="IPR013210">
    <property type="entry name" value="LRR_N_plant-typ"/>
</dbReference>
<dbReference type="InterPro" id="IPR001611">
    <property type="entry name" value="Leu-rich_rpt"/>
</dbReference>
<dbReference type="Pfam" id="PF00560">
    <property type="entry name" value="LRR_1"/>
    <property type="match status" value="1"/>
</dbReference>
<feature type="domain" description="Leucine-rich repeat-containing N-terminal plant-type" evidence="11">
    <location>
        <begin position="26"/>
        <end position="67"/>
    </location>
</feature>
<proteinExistence type="predicted"/>
<evidence type="ECO:0000256" key="1">
    <source>
        <dbReference type="ARBA" id="ARBA00004479"/>
    </source>
</evidence>
<keyword evidence="4 10" id="KW-0732">Signal</keyword>
<dbReference type="SUPFAM" id="SSF52058">
    <property type="entry name" value="L domain-like"/>
    <property type="match status" value="1"/>
</dbReference>
<keyword evidence="5" id="KW-0677">Repeat</keyword>
<dbReference type="InterPro" id="IPR046956">
    <property type="entry name" value="RLP23-like"/>
</dbReference>
<accession>A0ABM0T5T8</accession>
<name>A0ABM0T5T8_CAMSA</name>
<keyword evidence="3" id="KW-0812">Transmembrane</keyword>
<evidence type="ECO:0000256" key="5">
    <source>
        <dbReference type="ARBA" id="ARBA00022737"/>
    </source>
</evidence>
<dbReference type="PANTHER" id="PTHR48063:SF112">
    <property type="entry name" value="RECEPTOR LIKE PROTEIN 30-LIKE"/>
    <property type="match status" value="1"/>
</dbReference>
<comment type="subcellular location">
    <subcellularLocation>
        <location evidence="1">Membrane</location>
        <topology evidence="1">Single-pass type I membrane protein</topology>
    </subcellularLocation>
</comment>
<evidence type="ECO:0000256" key="3">
    <source>
        <dbReference type="ARBA" id="ARBA00022692"/>
    </source>
</evidence>
<keyword evidence="13" id="KW-1185">Reference proteome</keyword>
<dbReference type="Gene3D" id="3.80.10.10">
    <property type="entry name" value="Ribonuclease Inhibitor"/>
    <property type="match status" value="1"/>
</dbReference>
<evidence type="ECO:0000256" key="6">
    <source>
        <dbReference type="ARBA" id="ARBA00022989"/>
    </source>
</evidence>
<keyword evidence="8" id="KW-0675">Receptor</keyword>
<dbReference type="PANTHER" id="PTHR48063">
    <property type="entry name" value="LRR RECEPTOR-LIKE KINASE"/>
    <property type="match status" value="1"/>
</dbReference>
<dbReference type="Pfam" id="PF23598">
    <property type="entry name" value="LRR_14"/>
    <property type="match status" value="1"/>
</dbReference>
<dbReference type="GeneID" id="104706778"/>
<feature type="signal peptide" evidence="10">
    <location>
        <begin position="1"/>
        <end position="17"/>
    </location>
</feature>
<organism evidence="13 14">
    <name type="scientific">Camelina sativa</name>
    <name type="common">False flax</name>
    <name type="synonym">Myagrum sativum</name>
    <dbReference type="NCBI Taxonomy" id="90675"/>
    <lineage>
        <taxon>Eukaryota</taxon>
        <taxon>Viridiplantae</taxon>
        <taxon>Streptophyta</taxon>
        <taxon>Embryophyta</taxon>
        <taxon>Tracheophyta</taxon>
        <taxon>Spermatophyta</taxon>
        <taxon>Magnoliopsida</taxon>
        <taxon>eudicotyledons</taxon>
        <taxon>Gunneridae</taxon>
        <taxon>Pentapetalae</taxon>
        <taxon>rosids</taxon>
        <taxon>malvids</taxon>
        <taxon>Brassicales</taxon>
        <taxon>Brassicaceae</taxon>
        <taxon>Camelineae</taxon>
        <taxon>Camelina</taxon>
    </lineage>
</organism>
<evidence type="ECO:0000256" key="4">
    <source>
        <dbReference type="ARBA" id="ARBA00022729"/>
    </source>
</evidence>
<dbReference type="Proteomes" id="UP000694864">
    <property type="component" value="Chromosome 1"/>
</dbReference>
<sequence length="307" mass="34502">MTIYFLIFLHPLLNTFASHTQSLCRSDQRDALLELRKEFPKHYEDYGLAIPWNKSVDCCSWDGVMCDAILGEVISLQLCLSDISVNTSLKSSSGLFKLHHLTFLDLSRCRLHGKIPSSIGNLSHLTSLDLSQNQLVGEVPASISNLNKLDYINLGKNHLRGNILTSFGNFTELYKLNLRENQFTGGISVLANLTSLSEIDISLNHFKSSFPSYDRRHNHLFIFWGYGNSLSGPFPTSLLMQPFLDEIDLSGNQFEGSIDFENTSSSTMLRVLHVGYNNLDGLIPESISKLFLATTISEDKLLDLYQN</sequence>